<dbReference type="GO" id="GO:0016787">
    <property type="term" value="F:hydrolase activity"/>
    <property type="evidence" value="ECO:0007669"/>
    <property type="project" value="TreeGrafter"/>
</dbReference>
<evidence type="ECO:0000313" key="6">
    <source>
        <dbReference type="Proteomes" id="UP000482800"/>
    </source>
</evidence>
<evidence type="ECO:0000256" key="2">
    <source>
        <dbReference type="ARBA" id="ARBA00022553"/>
    </source>
</evidence>
<dbReference type="GO" id="GO:0012505">
    <property type="term" value="C:endomembrane system"/>
    <property type="evidence" value="ECO:0007669"/>
    <property type="project" value="TreeGrafter"/>
</dbReference>
<dbReference type="InterPro" id="IPR011042">
    <property type="entry name" value="6-blade_b-propeller_TolB-like"/>
</dbReference>
<dbReference type="PANTHER" id="PTHR10426">
    <property type="entry name" value="STRICTOSIDINE SYNTHASE-RELATED"/>
    <property type="match status" value="1"/>
</dbReference>
<reference evidence="5 6" key="1">
    <citation type="submission" date="2020-03" db="EMBL/GenBank/DDBJ databases">
        <title>Whole genome shotgun sequence of Phytohabitans houttuyneae NBRC 108639.</title>
        <authorList>
            <person name="Komaki H."/>
            <person name="Tamura T."/>
        </authorList>
    </citation>
    <scope>NUCLEOTIDE SEQUENCE [LARGE SCALE GENOMIC DNA]</scope>
    <source>
        <strain evidence="5 6">NBRC 108639</strain>
    </source>
</reference>
<dbReference type="AlphaFoldDB" id="A0A6V8KK59"/>
<protein>
    <submittedName>
        <fullName evidence="5">Strictosidine synthase</fullName>
    </submittedName>
</protein>
<dbReference type="SUPFAM" id="SSF63829">
    <property type="entry name" value="Calcium-dependent phosphotriesterase"/>
    <property type="match status" value="1"/>
</dbReference>
<dbReference type="EMBL" id="BLPF01000002">
    <property type="protein sequence ID" value="GFJ82549.1"/>
    <property type="molecule type" value="Genomic_DNA"/>
</dbReference>
<dbReference type="Gene3D" id="2.120.10.30">
    <property type="entry name" value="TolB, C-terminal domain"/>
    <property type="match status" value="1"/>
</dbReference>
<keyword evidence="3" id="KW-0325">Glycoprotein</keyword>
<evidence type="ECO:0000256" key="3">
    <source>
        <dbReference type="ARBA" id="ARBA00023180"/>
    </source>
</evidence>
<sequence>MLDMTPVPRPPAPWLIRPAKLPATAPPPLDGPWAATDTGLDVLDILNVPGAHGPEDVVVDPDGGVVTGTDDGRIWRFPPGARPGTAPDLLAETGGRPLGIEVDPRDGSLVVCDAYRGLLRLTGDGTVTDLARAVGGSRILLCNNAAVARDGVVYFTDSSNRFPLSHWRRDLLEHRPNGRVLAYDPASGTTDVVATGFHFPNGIALTPSESALLVCETAAHRLTRLSLPDATVTDLGDLPAYPDNMSPVGDGTFWIALASPRVAIAERLLPHPAIRRVAAVLPTRLQPQPHRYSIVAKVDADGRVLRTIHGPAGRYVMVTGVREHAGSLWLGSLTESAIARLSL</sequence>
<evidence type="ECO:0000313" key="5">
    <source>
        <dbReference type="EMBL" id="GFJ82549.1"/>
    </source>
</evidence>
<dbReference type="Pfam" id="PF20067">
    <property type="entry name" value="SSL_N"/>
    <property type="match status" value="1"/>
</dbReference>
<dbReference type="Pfam" id="PF03088">
    <property type="entry name" value="Str_synth"/>
    <property type="match status" value="1"/>
</dbReference>
<dbReference type="Proteomes" id="UP000482800">
    <property type="component" value="Unassembled WGS sequence"/>
</dbReference>
<name>A0A6V8KK59_9ACTN</name>
<evidence type="ECO:0000256" key="1">
    <source>
        <dbReference type="ARBA" id="ARBA00009191"/>
    </source>
</evidence>
<evidence type="ECO:0000259" key="4">
    <source>
        <dbReference type="Pfam" id="PF03088"/>
    </source>
</evidence>
<keyword evidence="6" id="KW-1185">Reference proteome</keyword>
<dbReference type="InterPro" id="IPR018119">
    <property type="entry name" value="Strictosidine_synth_cons-reg"/>
</dbReference>
<accession>A0A6V8KK59</accession>
<feature type="domain" description="Strictosidine synthase conserved region" evidence="4">
    <location>
        <begin position="147"/>
        <end position="224"/>
    </location>
</feature>
<comment type="caution">
    <text evidence="5">The sequence shown here is derived from an EMBL/GenBank/DDBJ whole genome shotgun (WGS) entry which is preliminary data.</text>
</comment>
<comment type="similarity">
    <text evidence="1">Belongs to the strictosidine synthase family.</text>
</comment>
<reference evidence="5 6" key="2">
    <citation type="submission" date="2020-03" db="EMBL/GenBank/DDBJ databases">
        <authorList>
            <person name="Ichikawa N."/>
            <person name="Kimura A."/>
            <person name="Kitahashi Y."/>
            <person name="Uohara A."/>
        </authorList>
    </citation>
    <scope>NUCLEOTIDE SEQUENCE [LARGE SCALE GENOMIC DNA]</scope>
    <source>
        <strain evidence="5 6">NBRC 108639</strain>
    </source>
</reference>
<organism evidence="5 6">
    <name type="scientific">Phytohabitans houttuyneae</name>
    <dbReference type="NCBI Taxonomy" id="1076126"/>
    <lineage>
        <taxon>Bacteria</taxon>
        <taxon>Bacillati</taxon>
        <taxon>Actinomycetota</taxon>
        <taxon>Actinomycetes</taxon>
        <taxon>Micromonosporales</taxon>
        <taxon>Micromonosporaceae</taxon>
    </lineage>
</organism>
<proteinExistence type="inferred from homology"/>
<keyword evidence="2" id="KW-0597">Phosphoprotein</keyword>
<gene>
    <name evidence="5" type="ORF">Phou_067290</name>
</gene>
<dbReference type="PANTHER" id="PTHR10426:SF88">
    <property type="entry name" value="ADIPOCYTE PLASMA MEMBRANE-ASSOCIATED PROTEIN HEMOMUCIN-RELATED"/>
    <property type="match status" value="1"/>
</dbReference>